<evidence type="ECO:0000256" key="2">
    <source>
        <dbReference type="ARBA" id="ARBA00022475"/>
    </source>
</evidence>
<evidence type="ECO:0000256" key="1">
    <source>
        <dbReference type="ARBA" id="ARBA00004651"/>
    </source>
</evidence>
<organism evidence="9 10">
    <name type="scientific">Pseudochryseolinea flava</name>
    <dbReference type="NCBI Taxonomy" id="2059302"/>
    <lineage>
        <taxon>Bacteria</taxon>
        <taxon>Pseudomonadati</taxon>
        <taxon>Bacteroidota</taxon>
        <taxon>Cytophagia</taxon>
        <taxon>Cytophagales</taxon>
        <taxon>Fulvivirgaceae</taxon>
        <taxon>Pseudochryseolinea</taxon>
    </lineage>
</organism>
<evidence type="ECO:0000259" key="7">
    <source>
        <dbReference type="Pfam" id="PF02687"/>
    </source>
</evidence>
<accession>A0A364XU47</accession>
<evidence type="ECO:0008006" key="11">
    <source>
        <dbReference type="Google" id="ProtNLM"/>
    </source>
</evidence>
<name>A0A364XU47_9BACT</name>
<dbReference type="Proteomes" id="UP000251889">
    <property type="component" value="Unassembled WGS sequence"/>
</dbReference>
<comment type="subcellular location">
    <subcellularLocation>
        <location evidence="1">Cell membrane</location>
        <topology evidence="1">Multi-pass membrane protein</topology>
    </subcellularLocation>
</comment>
<keyword evidence="5 6" id="KW-0472">Membrane</keyword>
<dbReference type="InterPro" id="IPR003838">
    <property type="entry name" value="ABC3_permease_C"/>
</dbReference>
<evidence type="ECO:0000259" key="8">
    <source>
        <dbReference type="Pfam" id="PF12704"/>
    </source>
</evidence>
<evidence type="ECO:0000313" key="9">
    <source>
        <dbReference type="EMBL" id="RAV97867.1"/>
    </source>
</evidence>
<keyword evidence="10" id="KW-1185">Reference proteome</keyword>
<dbReference type="GO" id="GO:0022857">
    <property type="term" value="F:transmembrane transporter activity"/>
    <property type="evidence" value="ECO:0007669"/>
    <property type="project" value="TreeGrafter"/>
</dbReference>
<evidence type="ECO:0000256" key="5">
    <source>
        <dbReference type="ARBA" id="ARBA00023136"/>
    </source>
</evidence>
<feature type="domain" description="ABC3 transporter permease C-terminal" evidence="7">
    <location>
        <begin position="331"/>
        <end position="444"/>
    </location>
</feature>
<dbReference type="EMBL" id="QMFY01000025">
    <property type="protein sequence ID" value="RAV97867.1"/>
    <property type="molecule type" value="Genomic_DNA"/>
</dbReference>
<comment type="caution">
    <text evidence="9">The sequence shown here is derived from an EMBL/GenBank/DDBJ whole genome shotgun (WGS) entry which is preliminary data.</text>
</comment>
<sequence>MVALAIVSVALNGFNHLAMKQIEMPWHEPRFWMAIAGFVFITAMLAGTYPAFYLSSFNSVQVLKGSLGFGKLVSLPRKILVVVQFTVSVTLIIGTVIVYKQVQFAKDRPVGYDRNGLMMVQMVSSDFYAKYDVLKTELKNTGVVTGVSTSSSPATDIWNSNGGFDWEGKDPSLIAELATFTVSADYASIVGWEFVKGRNLSADKASDSSAFVINESAAKMFGFDDPIGEVVKWQSWWTKGRSDFTIVGVIKDQIVKSPYDPPVPAVYFLKGGPNWITFRIDPKVDIHEALPKVQAVFAKVIPSVPLDYKFVDQEFATKFASEERIGVLSLLFSVLAILISCLGLSGLASFVAERRAKEIGIRKVIGASIFSLWRMLSRDFAILVVVACCIAVPIAYYFLDAWLVKFDYRTELSWWIFAFSCAGALVITLLTVSYQTIRAAWANPVKSLRLE</sequence>
<evidence type="ECO:0000256" key="6">
    <source>
        <dbReference type="SAM" id="Phobius"/>
    </source>
</evidence>
<evidence type="ECO:0000313" key="10">
    <source>
        <dbReference type="Proteomes" id="UP000251889"/>
    </source>
</evidence>
<protein>
    <recommendedName>
        <fullName evidence="11">ABC3 transporter permease protein domain-containing protein</fullName>
    </recommendedName>
</protein>
<keyword evidence="4 6" id="KW-1133">Transmembrane helix</keyword>
<dbReference type="GO" id="GO:0005886">
    <property type="term" value="C:plasma membrane"/>
    <property type="evidence" value="ECO:0007669"/>
    <property type="project" value="UniProtKB-SubCell"/>
</dbReference>
<feature type="transmembrane region" description="Helical" evidence="6">
    <location>
        <begin position="30"/>
        <end position="54"/>
    </location>
</feature>
<keyword evidence="3 6" id="KW-0812">Transmembrane</keyword>
<proteinExistence type="predicted"/>
<feature type="transmembrane region" description="Helical" evidence="6">
    <location>
        <begin position="380"/>
        <end position="399"/>
    </location>
</feature>
<feature type="transmembrane region" description="Helical" evidence="6">
    <location>
        <begin position="79"/>
        <end position="99"/>
    </location>
</feature>
<dbReference type="InterPro" id="IPR025857">
    <property type="entry name" value="MacB_PCD"/>
</dbReference>
<reference evidence="9 10" key="1">
    <citation type="submission" date="2018-06" db="EMBL/GenBank/DDBJ databases">
        <title>Chryseolinea flavus sp. nov., a member of the phylum Bacteroidetes isolated from soil.</title>
        <authorList>
            <person name="Li Y."/>
            <person name="Wang J."/>
        </authorList>
    </citation>
    <scope>NUCLEOTIDE SEQUENCE [LARGE SCALE GENOMIC DNA]</scope>
    <source>
        <strain evidence="9 10">SDU1-6</strain>
    </source>
</reference>
<dbReference type="AlphaFoldDB" id="A0A364XU47"/>
<dbReference type="InterPro" id="IPR050250">
    <property type="entry name" value="Macrolide_Exporter_MacB"/>
</dbReference>
<keyword evidence="2" id="KW-1003">Cell membrane</keyword>
<dbReference type="PANTHER" id="PTHR30572:SF18">
    <property type="entry name" value="ABC-TYPE MACROLIDE FAMILY EXPORT SYSTEM PERMEASE COMPONENT 2"/>
    <property type="match status" value="1"/>
</dbReference>
<gene>
    <name evidence="9" type="ORF">DQQ10_26275</name>
</gene>
<dbReference type="Pfam" id="PF02687">
    <property type="entry name" value="FtsX"/>
    <property type="match status" value="1"/>
</dbReference>
<feature type="domain" description="MacB-like periplasmic core" evidence="8">
    <location>
        <begin position="87"/>
        <end position="254"/>
    </location>
</feature>
<dbReference type="PANTHER" id="PTHR30572">
    <property type="entry name" value="MEMBRANE COMPONENT OF TRANSPORTER-RELATED"/>
    <property type="match status" value="1"/>
</dbReference>
<evidence type="ECO:0000256" key="4">
    <source>
        <dbReference type="ARBA" id="ARBA00022989"/>
    </source>
</evidence>
<feature type="transmembrane region" description="Helical" evidence="6">
    <location>
        <begin position="327"/>
        <end position="352"/>
    </location>
</feature>
<evidence type="ECO:0000256" key="3">
    <source>
        <dbReference type="ARBA" id="ARBA00022692"/>
    </source>
</evidence>
<dbReference type="Pfam" id="PF12704">
    <property type="entry name" value="MacB_PCD"/>
    <property type="match status" value="1"/>
</dbReference>
<feature type="transmembrane region" description="Helical" evidence="6">
    <location>
        <begin position="414"/>
        <end position="434"/>
    </location>
</feature>